<evidence type="ECO:0000313" key="2">
    <source>
        <dbReference type="Proteomes" id="UP000479710"/>
    </source>
</evidence>
<sequence length="149" mass="15333">MISSDRSGPSPIQTKSNVVVLLGAATLLSGAIALLPGSHGTDDDAPPATLLYRTASHCNSPPFLPRPPTASLVNDTPLRGRVSGKSPLPSLWLAGSCAACSLASLEAVVEALLATQLVALCNPSGSFALLIIPPFFACSCRFIPIRIIT</sequence>
<organism evidence="1 2">
    <name type="scientific">Oryza meyeriana var. granulata</name>
    <dbReference type="NCBI Taxonomy" id="110450"/>
    <lineage>
        <taxon>Eukaryota</taxon>
        <taxon>Viridiplantae</taxon>
        <taxon>Streptophyta</taxon>
        <taxon>Embryophyta</taxon>
        <taxon>Tracheophyta</taxon>
        <taxon>Spermatophyta</taxon>
        <taxon>Magnoliopsida</taxon>
        <taxon>Liliopsida</taxon>
        <taxon>Poales</taxon>
        <taxon>Poaceae</taxon>
        <taxon>BOP clade</taxon>
        <taxon>Oryzoideae</taxon>
        <taxon>Oryzeae</taxon>
        <taxon>Oryzinae</taxon>
        <taxon>Oryza</taxon>
        <taxon>Oryza meyeriana</taxon>
    </lineage>
</organism>
<keyword evidence="2" id="KW-1185">Reference proteome</keyword>
<proteinExistence type="predicted"/>
<reference evidence="1 2" key="1">
    <citation type="submission" date="2019-11" db="EMBL/GenBank/DDBJ databases">
        <title>Whole genome sequence of Oryza granulata.</title>
        <authorList>
            <person name="Li W."/>
        </authorList>
    </citation>
    <scope>NUCLEOTIDE SEQUENCE [LARGE SCALE GENOMIC DNA]</scope>
    <source>
        <strain evidence="2">cv. Menghai</strain>
        <tissue evidence="1">Leaf</tissue>
    </source>
</reference>
<accession>A0A6G1E2T0</accession>
<dbReference type="Proteomes" id="UP000479710">
    <property type="component" value="Unassembled WGS sequence"/>
</dbReference>
<dbReference type="AlphaFoldDB" id="A0A6G1E2T0"/>
<comment type="caution">
    <text evidence="1">The sequence shown here is derived from an EMBL/GenBank/DDBJ whole genome shotgun (WGS) entry which is preliminary data.</text>
</comment>
<gene>
    <name evidence="1" type="ORF">E2562_028302</name>
</gene>
<protein>
    <submittedName>
        <fullName evidence="1">Uncharacterized protein</fullName>
    </submittedName>
</protein>
<evidence type="ECO:0000313" key="1">
    <source>
        <dbReference type="EMBL" id="KAF0919088.1"/>
    </source>
</evidence>
<name>A0A6G1E2T0_9ORYZ</name>
<dbReference type="EMBL" id="SPHZ02000005">
    <property type="protein sequence ID" value="KAF0919088.1"/>
    <property type="molecule type" value="Genomic_DNA"/>
</dbReference>